<evidence type="ECO:0000256" key="1">
    <source>
        <dbReference type="SAM" id="MobiDB-lite"/>
    </source>
</evidence>
<protein>
    <submittedName>
        <fullName evidence="2">Uncharacterized protein</fullName>
    </submittedName>
</protein>
<organism evidence="2 3">
    <name type="scientific">Actinomadura livida</name>
    <dbReference type="NCBI Taxonomy" id="79909"/>
    <lineage>
        <taxon>Bacteria</taxon>
        <taxon>Bacillati</taxon>
        <taxon>Actinomycetota</taxon>
        <taxon>Actinomycetes</taxon>
        <taxon>Streptosporangiales</taxon>
        <taxon>Thermomonosporaceae</taxon>
        <taxon>Actinomadura</taxon>
    </lineage>
</organism>
<name>A0ABP3NLW6_9ACTN</name>
<evidence type="ECO:0000313" key="2">
    <source>
        <dbReference type="EMBL" id="GAA0545958.1"/>
    </source>
</evidence>
<proteinExistence type="predicted"/>
<keyword evidence="3" id="KW-1185">Reference proteome</keyword>
<comment type="caution">
    <text evidence="2">The sequence shown here is derived from an EMBL/GenBank/DDBJ whole genome shotgun (WGS) entry which is preliminary data.</text>
</comment>
<feature type="region of interest" description="Disordered" evidence="1">
    <location>
        <begin position="1"/>
        <end position="25"/>
    </location>
</feature>
<sequence>MVRAVTLGRSRAQGAHTPESDWDAHNSYVRGGQAVEVAPVRVRTLIGGRGSAEGVLHLAYAFYPGV</sequence>
<evidence type="ECO:0000313" key="3">
    <source>
        <dbReference type="Proteomes" id="UP001501427"/>
    </source>
</evidence>
<dbReference type="EMBL" id="BAAAHD010000002">
    <property type="protein sequence ID" value="GAA0545958.1"/>
    <property type="molecule type" value="Genomic_DNA"/>
</dbReference>
<gene>
    <name evidence="2" type="ORF">GCM10009546_05020</name>
</gene>
<reference evidence="3" key="1">
    <citation type="journal article" date="2019" name="Int. J. Syst. Evol. Microbiol.">
        <title>The Global Catalogue of Microorganisms (GCM) 10K type strain sequencing project: providing services to taxonomists for standard genome sequencing and annotation.</title>
        <authorList>
            <consortium name="The Broad Institute Genomics Platform"/>
            <consortium name="The Broad Institute Genome Sequencing Center for Infectious Disease"/>
            <person name="Wu L."/>
            <person name="Ma J."/>
        </authorList>
    </citation>
    <scope>NUCLEOTIDE SEQUENCE [LARGE SCALE GENOMIC DNA]</scope>
    <source>
        <strain evidence="3">JCM 10667</strain>
    </source>
</reference>
<dbReference type="Proteomes" id="UP001501427">
    <property type="component" value="Unassembled WGS sequence"/>
</dbReference>
<accession>A0ABP3NLW6</accession>